<dbReference type="InterPro" id="IPR016024">
    <property type="entry name" value="ARM-type_fold"/>
</dbReference>
<dbReference type="InterPro" id="IPR057348">
    <property type="entry name" value="TELO2_ARM"/>
</dbReference>
<dbReference type="GO" id="GO:0051879">
    <property type="term" value="F:Hsp90 protein binding"/>
    <property type="evidence" value="ECO:0007669"/>
    <property type="project" value="TreeGrafter"/>
</dbReference>
<keyword evidence="8" id="KW-1185">Reference proteome</keyword>
<feature type="compositionally biased region" description="Low complexity" evidence="4">
    <location>
        <begin position="476"/>
        <end position="498"/>
    </location>
</feature>
<dbReference type="KEGG" id="ehx:EMIHUDRAFT_462858"/>
<feature type="compositionally biased region" description="Basic residues" evidence="4">
    <location>
        <begin position="508"/>
        <end position="520"/>
    </location>
</feature>
<protein>
    <recommendedName>
        <fullName evidence="9">Telomere length regulation protein conserved domain-containing protein</fullName>
    </recommendedName>
</protein>
<reference evidence="7" key="2">
    <citation type="submission" date="2024-10" db="UniProtKB">
        <authorList>
            <consortium name="EnsemblProtists"/>
        </authorList>
    </citation>
    <scope>IDENTIFICATION</scope>
</reference>
<proteinExistence type="inferred from homology"/>
<comment type="subcellular location">
    <subcellularLocation>
        <location evidence="1">Cytoplasm</location>
    </subcellularLocation>
</comment>
<dbReference type="AlphaFoldDB" id="A0A0D3K5X0"/>
<evidence type="ECO:0000313" key="7">
    <source>
        <dbReference type="EnsemblProtists" id="EOD31155"/>
    </source>
</evidence>
<dbReference type="EnsemblProtists" id="EOD31155">
    <property type="protein sequence ID" value="EOD31155"/>
    <property type="gene ID" value="EMIHUDRAFT_462858"/>
</dbReference>
<evidence type="ECO:0000256" key="2">
    <source>
        <dbReference type="ARBA" id="ARBA00006133"/>
    </source>
</evidence>
<evidence type="ECO:0000256" key="1">
    <source>
        <dbReference type="ARBA" id="ARBA00004496"/>
    </source>
</evidence>
<dbReference type="Gene3D" id="1.25.40.720">
    <property type="entry name" value="Telomere length regulation protein 2, C-terminal domain"/>
    <property type="match status" value="1"/>
</dbReference>
<dbReference type="InterPro" id="IPR051970">
    <property type="entry name" value="TEL2_Regulation"/>
</dbReference>
<name>A0A0D3K5X0_EMIH1</name>
<dbReference type="SUPFAM" id="SSF48371">
    <property type="entry name" value="ARM repeat"/>
    <property type="match status" value="1"/>
</dbReference>
<dbReference type="STRING" id="2903.R1EX25"/>
<feature type="compositionally biased region" description="Low complexity" evidence="4">
    <location>
        <begin position="523"/>
        <end position="533"/>
    </location>
</feature>
<evidence type="ECO:0000256" key="4">
    <source>
        <dbReference type="SAM" id="MobiDB-lite"/>
    </source>
</evidence>
<feature type="region of interest" description="Disordered" evidence="4">
    <location>
        <begin position="456"/>
        <end position="617"/>
    </location>
</feature>
<feature type="domain" description="Telomere length regulation protein conserved" evidence="5">
    <location>
        <begin position="639"/>
        <end position="752"/>
    </location>
</feature>
<dbReference type="Pfam" id="PF10193">
    <property type="entry name" value="Telomere_reg-2"/>
    <property type="match status" value="1"/>
</dbReference>
<evidence type="ECO:0000313" key="8">
    <source>
        <dbReference type="Proteomes" id="UP000013827"/>
    </source>
</evidence>
<feature type="compositionally biased region" description="Gly residues" evidence="4">
    <location>
        <begin position="562"/>
        <end position="585"/>
    </location>
</feature>
<dbReference type="InterPro" id="IPR038528">
    <property type="entry name" value="TEL2_C_sf"/>
</dbReference>
<feature type="compositionally biased region" description="Acidic residues" evidence="4">
    <location>
        <begin position="462"/>
        <end position="472"/>
    </location>
</feature>
<dbReference type="GO" id="GO:0051083">
    <property type="term" value="P:'de novo' cotranslational protein folding"/>
    <property type="evidence" value="ECO:0007669"/>
    <property type="project" value="TreeGrafter"/>
</dbReference>
<dbReference type="Pfam" id="PF25320">
    <property type="entry name" value="TELO2_ARM"/>
    <property type="match status" value="1"/>
</dbReference>
<evidence type="ECO:0000259" key="6">
    <source>
        <dbReference type="Pfam" id="PF25320"/>
    </source>
</evidence>
<dbReference type="RefSeq" id="XP_005783584.1">
    <property type="nucleotide sequence ID" value="XM_005783527.1"/>
</dbReference>
<feature type="domain" description="TELO2 ARM repeat" evidence="6">
    <location>
        <begin position="373"/>
        <end position="469"/>
    </location>
</feature>
<dbReference type="PANTHER" id="PTHR15830">
    <property type="entry name" value="TELOMERE LENGTH REGULATION PROTEIN TEL2 FAMILY MEMBER"/>
    <property type="match status" value="1"/>
</dbReference>
<dbReference type="GeneID" id="17276428"/>
<sequence>MLPVLPVSDVAASDGAALPEALASLMASAARVLRQAREPASVLLALSSTLCLLRPGEALRTGGVVPDEASRLAEEAEALLLGAARERREALSALYVRRHYANWASLLLNALVRDWLGALTRAEVRSLLHPHFVCAPPRHALQAISAALQPADAPPSNRSDDAASVLDPAFARERRAGLCAALLQEMVAARFAERLFADWEGEGEAEGACDDEEHGQLASLLVSLPDRLTNALAAAAPARLRPEAFAAETIGQLLCACERGGASAGGGPAGGGLAAGRVRMCGGLVGRVARRGLLREVLPLLLPAGAPPPAAPSPAAVAAVVGCVPAGGVEALLEALLRHAAAAREGEPARLGRGAGGLEGGGRAGGGRAGLLADAMRAVGDAWSGGVHTSGTSLAQQRYVSAALVLGLGRLPVQLVSEELMPTLLQGVQHHLQSPSPAVRRLGMDVAEALSRVIDPDNPVCFDDEDEDDADDADAKLASPPAHAAAPAAAGSLAVAGSLAGGEGGERKQRRARRRRRRREAKAAAAADAGSSGSEEEADPLAPAPLAWRGRDAAEAAASPAEGGGGESGESGGEGASPAGRGGGASESDGSVSGSSGASLARGAGGESASSEAASSSDESLVAFGLADDRSDLAPTAAPRHLRELLAGLRAKEGEHELLAASLEGAAPLLRLAASAGRMGELRALAQPLCWTLLHLGNQYNLPRFGEWRRAALVALVSACAEELAAPLVGELYGTNHTLEMRQEALAVIRAVADELAAPPAARPPAAEAAARADRGAVQPVGVSRRTHSRPRPRPAAAASRLGVVAPAFFFPLMSRYDDPANTFRMLGEDCFLLEALLLTLAALLRGAAAYPCARPMARALCAFAWEMRHHAHPAVRRATLVALGAAAEALSAAVLLQELGGSLPDLQEWLQSVARDDVDPGCQQLAAACHSLLGAKVRAA</sequence>
<dbReference type="HOGENOM" id="CLU_008764_1_0_1"/>
<dbReference type="Proteomes" id="UP000013827">
    <property type="component" value="Unassembled WGS sequence"/>
</dbReference>
<organism evidence="7 8">
    <name type="scientific">Emiliania huxleyi (strain CCMP1516)</name>
    <dbReference type="NCBI Taxonomy" id="280463"/>
    <lineage>
        <taxon>Eukaryota</taxon>
        <taxon>Haptista</taxon>
        <taxon>Haptophyta</taxon>
        <taxon>Prymnesiophyceae</taxon>
        <taxon>Isochrysidales</taxon>
        <taxon>Noelaerhabdaceae</taxon>
        <taxon>Emiliania</taxon>
    </lineage>
</organism>
<feature type="region of interest" description="Disordered" evidence="4">
    <location>
        <begin position="763"/>
        <end position="798"/>
    </location>
</feature>
<evidence type="ECO:0000259" key="5">
    <source>
        <dbReference type="Pfam" id="PF10193"/>
    </source>
</evidence>
<dbReference type="eggNOG" id="KOG4346">
    <property type="taxonomic scope" value="Eukaryota"/>
</dbReference>
<evidence type="ECO:0000256" key="3">
    <source>
        <dbReference type="ARBA" id="ARBA00022490"/>
    </source>
</evidence>
<dbReference type="GO" id="GO:0042162">
    <property type="term" value="F:telomeric DNA binding"/>
    <property type="evidence" value="ECO:0007669"/>
    <property type="project" value="TreeGrafter"/>
</dbReference>
<evidence type="ECO:0008006" key="9">
    <source>
        <dbReference type="Google" id="ProtNLM"/>
    </source>
</evidence>
<feature type="compositionally biased region" description="Low complexity" evidence="4">
    <location>
        <begin position="586"/>
        <end position="617"/>
    </location>
</feature>
<dbReference type="InterPro" id="IPR019337">
    <property type="entry name" value="Telomere_length_regulation_dom"/>
</dbReference>
<accession>A0A0D3K5X0</accession>
<dbReference type="PaxDb" id="2903-EOD31155"/>
<reference evidence="8" key="1">
    <citation type="journal article" date="2013" name="Nature">
        <title>Pan genome of the phytoplankton Emiliania underpins its global distribution.</title>
        <authorList>
            <person name="Read B.A."/>
            <person name="Kegel J."/>
            <person name="Klute M.J."/>
            <person name="Kuo A."/>
            <person name="Lefebvre S.C."/>
            <person name="Maumus F."/>
            <person name="Mayer C."/>
            <person name="Miller J."/>
            <person name="Monier A."/>
            <person name="Salamov A."/>
            <person name="Young J."/>
            <person name="Aguilar M."/>
            <person name="Claverie J.M."/>
            <person name="Frickenhaus S."/>
            <person name="Gonzalez K."/>
            <person name="Herman E.K."/>
            <person name="Lin Y.C."/>
            <person name="Napier J."/>
            <person name="Ogata H."/>
            <person name="Sarno A.F."/>
            <person name="Shmutz J."/>
            <person name="Schroeder D."/>
            <person name="de Vargas C."/>
            <person name="Verret F."/>
            <person name="von Dassow P."/>
            <person name="Valentin K."/>
            <person name="Van de Peer Y."/>
            <person name="Wheeler G."/>
            <person name="Dacks J.B."/>
            <person name="Delwiche C.F."/>
            <person name="Dyhrman S.T."/>
            <person name="Glockner G."/>
            <person name="John U."/>
            <person name="Richards T."/>
            <person name="Worden A.Z."/>
            <person name="Zhang X."/>
            <person name="Grigoriev I.V."/>
            <person name="Allen A.E."/>
            <person name="Bidle K."/>
            <person name="Borodovsky M."/>
            <person name="Bowler C."/>
            <person name="Brownlee C."/>
            <person name="Cock J.M."/>
            <person name="Elias M."/>
            <person name="Gladyshev V.N."/>
            <person name="Groth M."/>
            <person name="Guda C."/>
            <person name="Hadaegh A."/>
            <person name="Iglesias-Rodriguez M.D."/>
            <person name="Jenkins J."/>
            <person name="Jones B.M."/>
            <person name="Lawson T."/>
            <person name="Leese F."/>
            <person name="Lindquist E."/>
            <person name="Lobanov A."/>
            <person name="Lomsadze A."/>
            <person name="Malik S.B."/>
            <person name="Marsh M.E."/>
            <person name="Mackinder L."/>
            <person name="Mock T."/>
            <person name="Mueller-Roeber B."/>
            <person name="Pagarete A."/>
            <person name="Parker M."/>
            <person name="Probert I."/>
            <person name="Quesneville H."/>
            <person name="Raines C."/>
            <person name="Rensing S.A."/>
            <person name="Riano-Pachon D.M."/>
            <person name="Richier S."/>
            <person name="Rokitta S."/>
            <person name="Shiraiwa Y."/>
            <person name="Soanes D.M."/>
            <person name="van der Giezen M."/>
            <person name="Wahlund T.M."/>
            <person name="Williams B."/>
            <person name="Wilson W."/>
            <person name="Wolfe G."/>
            <person name="Wurch L.L."/>
        </authorList>
    </citation>
    <scope>NUCLEOTIDE SEQUENCE</scope>
</reference>
<dbReference type="PANTHER" id="PTHR15830:SF10">
    <property type="entry name" value="TELOMERE LENGTH REGULATION PROTEIN TEL2 HOMOLOG"/>
    <property type="match status" value="1"/>
</dbReference>
<keyword evidence="3" id="KW-0963">Cytoplasm</keyword>
<comment type="similarity">
    <text evidence="2">Belongs to the TEL2 family.</text>
</comment>
<dbReference type="GO" id="GO:0005829">
    <property type="term" value="C:cytosol"/>
    <property type="evidence" value="ECO:0007669"/>
    <property type="project" value="TreeGrafter"/>
</dbReference>